<dbReference type="Gene3D" id="1.25.40.20">
    <property type="entry name" value="Ankyrin repeat-containing domain"/>
    <property type="match status" value="1"/>
</dbReference>
<organism evidence="1 2">
    <name type="scientific">Pseudoneurospora amorphoporcata</name>
    <dbReference type="NCBI Taxonomy" id="241081"/>
    <lineage>
        <taxon>Eukaryota</taxon>
        <taxon>Fungi</taxon>
        <taxon>Dikarya</taxon>
        <taxon>Ascomycota</taxon>
        <taxon>Pezizomycotina</taxon>
        <taxon>Sordariomycetes</taxon>
        <taxon>Sordariomycetidae</taxon>
        <taxon>Sordariales</taxon>
        <taxon>Sordariaceae</taxon>
        <taxon>Pseudoneurospora</taxon>
    </lineage>
</organism>
<evidence type="ECO:0000313" key="2">
    <source>
        <dbReference type="Proteomes" id="UP001303222"/>
    </source>
</evidence>
<reference evidence="1" key="2">
    <citation type="submission" date="2023-06" db="EMBL/GenBank/DDBJ databases">
        <authorList>
            <consortium name="Lawrence Berkeley National Laboratory"/>
            <person name="Mondo S.J."/>
            <person name="Hensen N."/>
            <person name="Bonometti L."/>
            <person name="Westerberg I."/>
            <person name="Brannstrom I.O."/>
            <person name="Guillou S."/>
            <person name="Cros-Aarteil S."/>
            <person name="Calhoun S."/>
            <person name="Haridas S."/>
            <person name="Kuo A."/>
            <person name="Pangilinan J."/>
            <person name="Riley R."/>
            <person name="Labutti K."/>
            <person name="Andreopoulos B."/>
            <person name="Lipzen A."/>
            <person name="Chen C."/>
            <person name="Yanf M."/>
            <person name="Daum C."/>
            <person name="Ng V."/>
            <person name="Clum A."/>
            <person name="Steindorff A."/>
            <person name="Ohm R."/>
            <person name="Martin F."/>
            <person name="Silar P."/>
            <person name="Natvig D."/>
            <person name="Lalanne C."/>
            <person name="Gautier V."/>
            <person name="Ament-Velasquez S.L."/>
            <person name="Kruys A."/>
            <person name="Hutchinson M.I."/>
            <person name="Powell A.J."/>
            <person name="Barry K."/>
            <person name="Miller A.N."/>
            <person name="Grigoriev I.V."/>
            <person name="Debuchy R."/>
            <person name="Gladieux P."/>
            <person name="Thoren M.H."/>
            <person name="Johannesson H."/>
        </authorList>
    </citation>
    <scope>NUCLEOTIDE SEQUENCE</scope>
    <source>
        <strain evidence="1">CBS 626.80</strain>
    </source>
</reference>
<sequence length="517" mass="57275">MDAIGARIAQGVPYLATEIHLIISGFLEDDAQWDTLAVLSRSSNRLRSIYEPRLYLTTKHTNYLHHNPMGIRRKDPAPGSSNPIKALMWGIVNESVPVMAQAKAYEADVNARVWGCHGKDTTCTYYGASMVQHYGFGTMLQHAVQRGLERSVEWLIQAGAVITPGLASVKMCECATYYNDRDDQCSTIHLALCKGYLGAAKLIMDHLGAAALTESQRNDRSAILQTAMRMAIDTGNIGFLSTMLEYPSLRQLVDTVNRRGRHTLLQEALSRASGRSHEFVDITGMDIIVATLVEKGKASLGPYPAGSIDAGLSPLLDVLALSDYKMAQHLLRLGCDPDGKPGVSVNPFEPFMAPLHWLVFHEIENRFKNPEWVNGGFDDYRGARSSKVSSPFVRTARAKELIEALLRHGASLMLKGGHLNSTPLKNAISHGAPFLPPSHRVAAYKLLKLMLKHAKEGKITEDAREEARHCMERIKQDVRAEHALYNLSDRRASLSSWVGKFDLEDMERMGGMIGEER</sequence>
<dbReference type="SUPFAM" id="SSF48403">
    <property type="entry name" value="Ankyrin repeat"/>
    <property type="match status" value="1"/>
</dbReference>
<gene>
    <name evidence="1" type="ORF">QBC32DRAFT_386791</name>
</gene>
<comment type="caution">
    <text evidence="1">The sequence shown here is derived from an EMBL/GenBank/DDBJ whole genome shotgun (WGS) entry which is preliminary data.</text>
</comment>
<protein>
    <submittedName>
        <fullName evidence="1">Uncharacterized protein</fullName>
    </submittedName>
</protein>
<evidence type="ECO:0000313" key="1">
    <source>
        <dbReference type="EMBL" id="KAK3953718.1"/>
    </source>
</evidence>
<dbReference type="Proteomes" id="UP001303222">
    <property type="component" value="Unassembled WGS sequence"/>
</dbReference>
<name>A0AAN6SHR8_9PEZI</name>
<accession>A0AAN6SHR8</accession>
<dbReference type="AlphaFoldDB" id="A0AAN6SHR8"/>
<dbReference type="InterPro" id="IPR036770">
    <property type="entry name" value="Ankyrin_rpt-contain_sf"/>
</dbReference>
<reference evidence="1" key="1">
    <citation type="journal article" date="2023" name="Mol. Phylogenet. Evol.">
        <title>Genome-scale phylogeny and comparative genomics of the fungal order Sordariales.</title>
        <authorList>
            <person name="Hensen N."/>
            <person name="Bonometti L."/>
            <person name="Westerberg I."/>
            <person name="Brannstrom I.O."/>
            <person name="Guillou S."/>
            <person name="Cros-Aarteil S."/>
            <person name="Calhoun S."/>
            <person name="Haridas S."/>
            <person name="Kuo A."/>
            <person name="Mondo S."/>
            <person name="Pangilinan J."/>
            <person name="Riley R."/>
            <person name="LaButti K."/>
            <person name="Andreopoulos B."/>
            <person name="Lipzen A."/>
            <person name="Chen C."/>
            <person name="Yan M."/>
            <person name="Daum C."/>
            <person name="Ng V."/>
            <person name="Clum A."/>
            <person name="Steindorff A."/>
            <person name="Ohm R.A."/>
            <person name="Martin F."/>
            <person name="Silar P."/>
            <person name="Natvig D.O."/>
            <person name="Lalanne C."/>
            <person name="Gautier V."/>
            <person name="Ament-Velasquez S.L."/>
            <person name="Kruys A."/>
            <person name="Hutchinson M.I."/>
            <person name="Powell A.J."/>
            <person name="Barry K."/>
            <person name="Miller A.N."/>
            <person name="Grigoriev I.V."/>
            <person name="Debuchy R."/>
            <person name="Gladieux P."/>
            <person name="Hiltunen Thoren M."/>
            <person name="Johannesson H."/>
        </authorList>
    </citation>
    <scope>NUCLEOTIDE SEQUENCE</scope>
    <source>
        <strain evidence="1">CBS 626.80</strain>
    </source>
</reference>
<dbReference type="EMBL" id="MU859100">
    <property type="protein sequence ID" value="KAK3953718.1"/>
    <property type="molecule type" value="Genomic_DNA"/>
</dbReference>
<proteinExistence type="predicted"/>
<keyword evidence="2" id="KW-1185">Reference proteome</keyword>